<dbReference type="Pfam" id="PF01846">
    <property type="entry name" value="FF"/>
    <property type="match status" value="1"/>
</dbReference>
<comment type="caution">
    <text evidence="3">The sequence shown here is derived from an EMBL/GenBank/DDBJ whole genome shotgun (WGS) entry which is preliminary data.</text>
</comment>
<evidence type="ECO:0000313" key="4">
    <source>
        <dbReference type="Proteomes" id="UP000823405"/>
    </source>
</evidence>
<dbReference type="OrthoDB" id="187617at2759"/>
<dbReference type="EMBL" id="JAAAIN010002102">
    <property type="protein sequence ID" value="KAG0296870.1"/>
    <property type="molecule type" value="Genomic_DNA"/>
</dbReference>
<dbReference type="Proteomes" id="UP000823405">
    <property type="component" value="Unassembled WGS sequence"/>
</dbReference>
<sequence length="292" mass="32102">MDYQVQPETTFDEFQAAVSKQEKAVEILAEDLKLIFEQLLGKAIHHSKEEKRRQEKLARKKAESFRFMLKNLEPAVTIDSTWDDVKVKAESTSEYAALETDEKRKEIFDRYIERLKERVSKTHDSDDEDGSILEDDADLHGKRSGANAASSARGGSSTNNNNKPHQSNSSSSSRHSHNNHHSNNSTSNHHGDSSRRSNLGSRDVAASSMSNAVSSGSKRPHQGEKSSRSGGRSAVGSGSEDESENHDYPSKKSKAGTEDGTEATETETTKDVPMKDVHGEGEEAKEATPTNS</sequence>
<organism evidence="3 4">
    <name type="scientific">Linnemannia gamsii</name>
    <dbReference type="NCBI Taxonomy" id="64522"/>
    <lineage>
        <taxon>Eukaryota</taxon>
        <taxon>Fungi</taxon>
        <taxon>Fungi incertae sedis</taxon>
        <taxon>Mucoromycota</taxon>
        <taxon>Mortierellomycotina</taxon>
        <taxon>Mortierellomycetes</taxon>
        <taxon>Mortierellales</taxon>
        <taxon>Mortierellaceae</taxon>
        <taxon>Linnemannia</taxon>
    </lineage>
</organism>
<proteinExistence type="predicted"/>
<name>A0A9P6UGV2_9FUNG</name>
<feature type="compositionally biased region" description="Basic and acidic residues" evidence="1">
    <location>
        <begin position="267"/>
        <end position="286"/>
    </location>
</feature>
<dbReference type="Gene3D" id="1.10.10.440">
    <property type="entry name" value="FF domain"/>
    <property type="match status" value="1"/>
</dbReference>
<accession>A0A9P6UGV2</accession>
<feature type="compositionally biased region" description="Low complexity" evidence="1">
    <location>
        <begin position="144"/>
        <end position="173"/>
    </location>
</feature>
<dbReference type="SUPFAM" id="SSF81698">
    <property type="entry name" value="FF domain"/>
    <property type="match status" value="1"/>
</dbReference>
<evidence type="ECO:0000313" key="3">
    <source>
        <dbReference type="EMBL" id="KAG0296870.1"/>
    </source>
</evidence>
<feature type="compositionally biased region" description="Low complexity" evidence="1">
    <location>
        <begin position="205"/>
        <end position="217"/>
    </location>
</feature>
<feature type="region of interest" description="Disordered" evidence="1">
    <location>
        <begin position="120"/>
        <end position="292"/>
    </location>
</feature>
<reference evidence="3" key="1">
    <citation type="journal article" date="2020" name="Fungal Divers.">
        <title>Resolving the Mortierellaceae phylogeny through synthesis of multi-gene phylogenetics and phylogenomics.</title>
        <authorList>
            <person name="Vandepol N."/>
            <person name="Liber J."/>
            <person name="Desiro A."/>
            <person name="Na H."/>
            <person name="Kennedy M."/>
            <person name="Barry K."/>
            <person name="Grigoriev I.V."/>
            <person name="Miller A.N."/>
            <person name="O'Donnell K."/>
            <person name="Stajich J.E."/>
            <person name="Bonito G."/>
        </authorList>
    </citation>
    <scope>NUCLEOTIDE SEQUENCE</scope>
    <source>
        <strain evidence="3">NVP60</strain>
    </source>
</reference>
<feature type="compositionally biased region" description="Low complexity" evidence="1">
    <location>
        <begin position="228"/>
        <end position="238"/>
    </location>
</feature>
<evidence type="ECO:0000259" key="2">
    <source>
        <dbReference type="PROSITE" id="PS51676"/>
    </source>
</evidence>
<dbReference type="AlphaFoldDB" id="A0A9P6UGV2"/>
<dbReference type="PROSITE" id="PS51676">
    <property type="entry name" value="FF"/>
    <property type="match status" value="1"/>
</dbReference>
<dbReference type="Pfam" id="PF25432">
    <property type="entry name" value="FF_PRPF40A"/>
    <property type="match status" value="1"/>
</dbReference>
<evidence type="ECO:0000256" key="1">
    <source>
        <dbReference type="SAM" id="MobiDB-lite"/>
    </source>
</evidence>
<feature type="compositionally biased region" description="Acidic residues" evidence="1">
    <location>
        <begin position="125"/>
        <end position="137"/>
    </location>
</feature>
<dbReference type="InterPro" id="IPR036517">
    <property type="entry name" value="FF_domain_sf"/>
</dbReference>
<gene>
    <name evidence="3" type="ORF">BGZ97_004427</name>
</gene>
<feature type="domain" description="FF" evidence="2">
    <location>
        <begin position="56"/>
        <end position="114"/>
    </location>
</feature>
<keyword evidence="4" id="KW-1185">Reference proteome</keyword>
<dbReference type="InterPro" id="IPR002713">
    <property type="entry name" value="FF_domain"/>
</dbReference>
<protein>
    <recommendedName>
        <fullName evidence="2">FF domain-containing protein</fullName>
    </recommendedName>
</protein>